<dbReference type="Pfam" id="PF02085">
    <property type="entry name" value="Cytochrom_CIII"/>
    <property type="match status" value="1"/>
</dbReference>
<evidence type="ECO:0000256" key="4">
    <source>
        <dbReference type="ARBA" id="ARBA00022982"/>
    </source>
</evidence>
<feature type="domain" description="Class III cytochrome C" evidence="6">
    <location>
        <begin position="41"/>
        <end position="108"/>
    </location>
</feature>
<evidence type="ECO:0000256" key="3">
    <source>
        <dbReference type="ARBA" id="ARBA00022723"/>
    </source>
</evidence>
<evidence type="ECO:0000259" key="6">
    <source>
        <dbReference type="Pfam" id="PF02085"/>
    </source>
</evidence>
<dbReference type="SUPFAM" id="SSF48695">
    <property type="entry name" value="Multiheme cytochromes"/>
    <property type="match status" value="1"/>
</dbReference>
<dbReference type="Gene3D" id="3.90.10.10">
    <property type="entry name" value="Cytochrome C3"/>
    <property type="match status" value="2"/>
</dbReference>
<dbReference type="STRING" id="246191.SAMN05660337_3386"/>
<dbReference type="OrthoDB" id="9807368at2"/>
<keyword evidence="1" id="KW-0813">Transport</keyword>
<dbReference type="RefSeq" id="WP_092163239.1">
    <property type="nucleotide sequence ID" value="NZ_FNGA01000007.1"/>
</dbReference>
<dbReference type="CDD" id="cd08168">
    <property type="entry name" value="Cytochrom_C3"/>
    <property type="match status" value="1"/>
</dbReference>
<protein>
    <submittedName>
        <fullName evidence="7">Class III cytochrome C family protein</fullName>
    </submittedName>
</protein>
<evidence type="ECO:0000256" key="1">
    <source>
        <dbReference type="ARBA" id="ARBA00022448"/>
    </source>
</evidence>
<dbReference type="PANTHER" id="PTHR39425">
    <property type="entry name" value="LIPOPROTEIN CYTOCHROME C"/>
    <property type="match status" value="1"/>
</dbReference>
<dbReference type="GO" id="GO:0020037">
    <property type="term" value="F:heme binding"/>
    <property type="evidence" value="ECO:0007669"/>
    <property type="project" value="InterPro"/>
</dbReference>
<dbReference type="Proteomes" id="UP000199053">
    <property type="component" value="Unassembled WGS sequence"/>
</dbReference>
<organism evidence="7 8">
    <name type="scientific">Maridesulfovibrio ferrireducens</name>
    <dbReference type="NCBI Taxonomy" id="246191"/>
    <lineage>
        <taxon>Bacteria</taxon>
        <taxon>Pseudomonadati</taxon>
        <taxon>Thermodesulfobacteriota</taxon>
        <taxon>Desulfovibrionia</taxon>
        <taxon>Desulfovibrionales</taxon>
        <taxon>Desulfovibrionaceae</taxon>
        <taxon>Maridesulfovibrio</taxon>
    </lineage>
</organism>
<keyword evidence="4" id="KW-0249">Electron transport</keyword>
<gene>
    <name evidence="7" type="ORF">SAMN05660337_3386</name>
</gene>
<proteinExistence type="predicted"/>
<evidence type="ECO:0000256" key="2">
    <source>
        <dbReference type="ARBA" id="ARBA00022617"/>
    </source>
</evidence>
<keyword evidence="3" id="KW-0479">Metal-binding</keyword>
<evidence type="ECO:0000313" key="8">
    <source>
        <dbReference type="Proteomes" id="UP000199053"/>
    </source>
</evidence>
<dbReference type="InterPro" id="IPR020942">
    <property type="entry name" value="Cyt_c_III_dom"/>
</dbReference>
<dbReference type="InterPro" id="IPR036280">
    <property type="entry name" value="Multihaem_cyt_sf"/>
</dbReference>
<evidence type="ECO:0000256" key="5">
    <source>
        <dbReference type="ARBA" id="ARBA00023004"/>
    </source>
</evidence>
<reference evidence="8" key="1">
    <citation type="submission" date="2016-10" db="EMBL/GenBank/DDBJ databases">
        <authorList>
            <person name="Varghese N."/>
            <person name="Submissions S."/>
        </authorList>
    </citation>
    <scope>NUCLEOTIDE SEQUENCE [LARGE SCALE GENOMIC DNA]</scope>
    <source>
        <strain evidence="8">DSM 16995</strain>
    </source>
</reference>
<dbReference type="GO" id="GO:0046872">
    <property type="term" value="F:metal ion binding"/>
    <property type="evidence" value="ECO:0007669"/>
    <property type="project" value="UniProtKB-KW"/>
</dbReference>
<accession>A0A1G9LHQ2</accession>
<sequence>MNNRYIPLTLIVAVLSLAAVAGFLFIPSVQGNPVRVVMDNSGGRVIFTHLNHAEEYGYECADCHHDDIGQELPIACGSCHPAAFDEEFKAQHQKNFPSKEACLRCHDDIPTGPLAEEDKPDTENIPLRADAFHGQCMSCHESDGGPYGEDSCYKCHAR</sequence>
<dbReference type="GO" id="GO:0009055">
    <property type="term" value="F:electron transfer activity"/>
    <property type="evidence" value="ECO:0007669"/>
    <property type="project" value="InterPro"/>
</dbReference>
<name>A0A1G9LHQ2_9BACT</name>
<dbReference type="AlphaFoldDB" id="A0A1G9LHQ2"/>
<keyword evidence="8" id="KW-1185">Reference proteome</keyword>
<keyword evidence="5" id="KW-0408">Iron</keyword>
<dbReference type="EMBL" id="FNGA01000007">
    <property type="protein sequence ID" value="SDL61378.1"/>
    <property type="molecule type" value="Genomic_DNA"/>
</dbReference>
<keyword evidence="2" id="KW-0349">Heme</keyword>
<evidence type="ECO:0000313" key="7">
    <source>
        <dbReference type="EMBL" id="SDL61378.1"/>
    </source>
</evidence>
<dbReference type="PANTHER" id="PTHR39425:SF1">
    <property type="entry name" value="CYTOCHROME C7-LIKE DOMAIN-CONTAINING PROTEIN"/>
    <property type="match status" value="1"/>
</dbReference>